<evidence type="ECO:0000313" key="1">
    <source>
        <dbReference type="EMBL" id="MPN06339.1"/>
    </source>
</evidence>
<comment type="caution">
    <text evidence="1">The sequence shown here is derived from an EMBL/GenBank/DDBJ whole genome shotgun (WGS) entry which is preliminary data.</text>
</comment>
<organism evidence="1">
    <name type="scientific">bioreactor metagenome</name>
    <dbReference type="NCBI Taxonomy" id="1076179"/>
    <lineage>
        <taxon>unclassified sequences</taxon>
        <taxon>metagenomes</taxon>
        <taxon>ecological metagenomes</taxon>
    </lineage>
</organism>
<dbReference type="AlphaFoldDB" id="A0A645EYS9"/>
<gene>
    <name evidence="1" type="ORF">SDC9_153595</name>
</gene>
<protein>
    <submittedName>
        <fullName evidence="1">Uncharacterized protein</fullName>
    </submittedName>
</protein>
<proteinExistence type="predicted"/>
<accession>A0A645EYS9</accession>
<name>A0A645EYS9_9ZZZZ</name>
<reference evidence="1" key="1">
    <citation type="submission" date="2019-08" db="EMBL/GenBank/DDBJ databases">
        <authorList>
            <person name="Kucharzyk K."/>
            <person name="Murdoch R.W."/>
            <person name="Higgins S."/>
            <person name="Loffler F."/>
        </authorList>
    </citation>
    <scope>NUCLEOTIDE SEQUENCE</scope>
</reference>
<dbReference type="EMBL" id="VSSQ01052244">
    <property type="protein sequence ID" value="MPN06339.1"/>
    <property type="molecule type" value="Genomic_DNA"/>
</dbReference>
<sequence length="37" mass="4264">MTMRVNEAWADYSIVEFSTFGLFAKLTYFADNAIIIN</sequence>